<gene>
    <name evidence="9" type="ORF">WN67_13610</name>
</gene>
<keyword evidence="6" id="KW-0106">Calcium</keyword>
<dbReference type="GO" id="GO:0006508">
    <property type="term" value="P:proteolysis"/>
    <property type="evidence" value="ECO:0007669"/>
    <property type="project" value="UniProtKB-KW"/>
</dbReference>
<dbReference type="InterPro" id="IPR030400">
    <property type="entry name" value="Sedolisin_dom"/>
</dbReference>
<keyword evidence="2" id="KW-0645">Protease</keyword>
<evidence type="ECO:0000256" key="2">
    <source>
        <dbReference type="ARBA" id="ARBA00022670"/>
    </source>
</evidence>
<reference evidence="9 10" key="1">
    <citation type="journal article" date="2015" name="Genome Announc.">
        <title>Draft Genome Sequence of Mycobacterium obuense Strain UC1, Isolated from Patient Sputum.</title>
        <authorList>
            <person name="Greninger A.L."/>
            <person name="Cunningham G."/>
            <person name="Hsu E.D."/>
            <person name="Yu J.M."/>
            <person name="Chiu C.Y."/>
            <person name="Miller S."/>
        </authorList>
    </citation>
    <scope>NUCLEOTIDE SEQUENCE [LARGE SCALE GENOMIC DNA]</scope>
    <source>
        <strain evidence="9 10">UC1</strain>
    </source>
</reference>
<keyword evidence="3" id="KW-0479">Metal-binding</keyword>
<dbReference type="SMART" id="SM00944">
    <property type="entry name" value="Pro-kuma_activ"/>
    <property type="match status" value="1"/>
</dbReference>
<dbReference type="InterPro" id="IPR050819">
    <property type="entry name" value="Tripeptidyl-peptidase_I"/>
</dbReference>
<comment type="cofactor">
    <cofactor evidence="1">
        <name>Ca(2+)</name>
        <dbReference type="ChEBI" id="CHEBI:29108"/>
    </cofactor>
</comment>
<evidence type="ECO:0000256" key="7">
    <source>
        <dbReference type="ARBA" id="ARBA00023145"/>
    </source>
</evidence>
<name>A0A0M2K2L2_9MYCO</name>
<dbReference type="InterPro" id="IPR015366">
    <property type="entry name" value="S53_propep"/>
</dbReference>
<feature type="domain" description="Peptidase S53" evidence="8">
    <location>
        <begin position="153"/>
        <end position="516"/>
    </location>
</feature>
<dbReference type="Pfam" id="PF09286">
    <property type="entry name" value="Pro-kuma_activ"/>
    <property type="match status" value="1"/>
</dbReference>
<evidence type="ECO:0000256" key="5">
    <source>
        <dbReference type="ARBA" id="ARBA00022825"/>
    </source>
</evidence>
<accession>A0A0M2K2L2</accession>
<keyword evidence="10" id="KW-1185">Reference proteome</keyword>
<dbReference type="PANTHER" id="PTHR14218">
    <property type="entry name" value="PROTEASE S8 TRIPEPTIDYL PEPTIDASE I CLN2"/>
    <property type="match status" value="1"/>
</dbReference>
<comment type="caution">
    <text evidence="9">The sequence shown here is derived from an EMBL/GenBank/DDBJ whole genome shotgun (WGS) entry which is preliminary data.</text>
</comment>
<evidence type="ECO:0000256" key="4">
    <source>
        <dbReference type="ARBA" id="ARBA00022801"/>
    </source>
</evidence>
<evidence type="ECO:0000313" key="10">
    <source>
        <dbReference type="Proteomes" id="UP000034150"/>
    </source>
</evidence>
<dbReference type="CDD" id="cd04056">
    <property type="entry name" value="Peptidases_S53"/>
    <property type="match status" value="1"/>
</dbReference>
<evidence type="ECO:0000313" key="9">
    <source>
        <dbReference type="EMBL" id="KKF01450.1"/>
    </source>
</evidence>
<dbReference type="EMBL" id="LAUZ02000051">
    <property type="protein sequence ID" value="KKF01450.1"/>
    <property type="molecule type" value="Genomic_DNA"/>
</dbReference>
<dbReference type="Proteomes" id="UP000034150">
    <property type="component" value="Unassembled WGS sequence"/>
</dbReference>
<dbReference type="InterPro" id="IPR023828">
    <property type="entry name" value="Peptidase_S8_Ser-AS"/>
</dbReference>
<proteinExistence type="predicted"/>
<sequence>MVLLTTSVAPMRPTSAGGPGQLIGGPYAALLAHSVDLGPSHDRSAQLVVELRDAAEPTALTRWADSQTLSVHWQPGQRWAVVEGGAQAVARAFRVDVHDYRERHGTVFYASRRQPAVPDAVTEDVGAVGRILGYTPFRDNQPRQLPLDVPEFGLTPAALRTTYESDRLVSDGYIGKGQTVAIFAFGGFRQSDLDAFSTSNDLPAFTPTVFGEAFDEPSAETTMDLSVVHAIAPDARTIVVNARPTVEGDGAYVKIGQLMSDVDQQFPGAIWSFSISWGCDKLLTATDLAPAQSALVAAAARGTTAFMANGDLAGLECKSGDDWSSAPEQDSIGLNSVASLPEMVNVGGTTLSTTATGAWLGEQSWYDVPLSLGTSGGVSELFDLPPWQRGVQGAVPSGRATGRRLTPDVSAVADPFTGVSFILDGQPTIGGGTSQAAPIWAGLAAVMNDYLVSTGGRPLGDLNPLLYRIAAGARLPAFRDVTLGGNAVDDATPGYDLVTGLGTPRAGNLVRDVADVQQENS</sequence>
<dbReference type="AlphaFoldDB" id="A0A0M2K2L2"/>
<evidence type="ECO:0000256" key="6">
    <source>
        <dbReference type="ARBA" id="ARBA00022837"/>
    </source>
</evidence>
<protein>
    <submittedName>
        <fullName evidence="9">Peptidase S53</fullName>
    </submittedName>
</protein>
<dbReference type="PROSITE" id="PS51695">
    <property type="entry name" value="SEDOLISIN"/>
    <property type="match status" value="1"/>
</dbReference>
<dbReference type="PANTHER" id="PTHR14218:SF15">
    <property type="entry name" value="TRIPEPTIDYL-PEPTIDASE 1"/>
    <property type="match status" value="1"/>
</dbReference>
<dbReference type="SUPFAM" id="SSF52743">
    <property type="entry name" value="Subtilisin-like"/>
    <property type="match status" value="1"/>
</dbReference>
<evidence type="ECO:0000256" key="3">
    <source>
        <dbReference type="ARBA" id="ARBA00022723"/>
    </source>
</evidence>
<dbReference type="STRING" id="1807.MOBUDSM44075_01833"/>
<dbReference type="PROSITE" id="PS00138">
    <property type="entry name" value="SUBTILASE_SER"/>
    <property type="match status" value="1"/>
</dbReference>
<keyword evidence="4" id="KW-0378">Hydrolase</keyword>
<dbReference type="Gene3D" id="3.40.50.200">
    <property type="entry name" value="Peptidase S8/S53 domain"/>
    <property type="match status" value="1"/>
</dbReference>
<dbReference type="PATRIC" id="fig|1807.13.peg.4028"/>
<dbReference type="GO" id="GO:0046872">
    <property type="term" value="F:metal ion binding"/>
    <property type="evidence" value="ECO:0007669"/>
    <property type="project" value="UniProtKB-KW"/>
</dbReference>
<dbReference type="GO" id="GO:0004252">
    <property type="term" value="F:serine-type endopeptidase activity"/>
    <property type="evidence" value="ECO:0007669"/>
    <property type="project" value="InterPro"/>
</dbReference>
<dbReference type="GO" id="GO:0008240">
    <property type="term" value="F:tripeptidyl-peptidase activity"/>
    <property type="evidence" value="ECO:0007669"/>
    <property type="project" value="TreeGrafter"/>
</dbReference>
<evidence type="ECO:0000256" key="1">
    <source>
        <dbReference type="ARBA" id="ARBA00001913"/>
    </source>
</evidence>
<dbReference type="InterPro" id="IPR036852">
    <property type="entry name" value="Peptidase_S8/S53_dom_sf"/>
</dbReference>
<keyword evidence="5" id="KW-0720">Serine protease</keyword>
<dbReference type="SUPFAM" id="SSF54897">
    <property type="entry name" value="Protease propeptides/inhibitors"/>
    <property type="match status" value="1"/>
</dbReference>
<keyword evidence="7" id="KW-0865">Zymogen</keyword>
<evidence type="ECO:0000259" key="8">
    <source>
        <dbReference type="PROSITE" id="PS51695"/>
    </source>
</evidence>
<organism evidence="9 10">
    <name type="scientific">Mycolicibacterium obuense</name>
    <dbReference type="NCBI Taxonomy" id="1807"/>
    <lineage>
        <taxon>Bacteria</taxon>
        <taxon>Bacillati</taxon>
        <taxon>Actinomycetota</taxon>
        <taxon>Actinomycetes</taxon>
        <taxon>Mycobacteriales</taxon>
        <taxon>Mycobacteriaceae</taxon>
        <taxon>Mycolicibacterium</taxon>
    </lineage>
</organism>